<accession>S3CPD5</accession>
<dbReference type="PANTHER" id="PTHR12110">
    <property type="entry name" value="HYDROXYPYRUVATE ISOMERASE"/>
    <property type="match status" value="1"/>
</dbReference>
<dbReference type="OrthoDB" id="5360893at2759"/>
<dbReference type="InterPro" id="IPR036237">
    <property type="entry name" value="Xyl_isomerase-like_sf"/>
</dbReference>
<dbReference type="VEuPathDB" id="FungiDB:F503_06758"/>
<dbReference type="Pfam" id="PF01261">
    <property type="entry name" value="AP_endonuc_2"/>
    <property type="match status" value="1"/>
</dbReference>
<evidence type="ECO:0000313" key="2">
    <source>
        <dbReference type="EMBL" id="EPE02465.1"/>
    </source>
</evidence>
<dbReference type="AlphaFoldDB" id="S3CPD5"/>
<evidence type="ECO:0000313" key="3">
    <source>
        <dbReference type="Proteomes" id="UP000016923"/>
    </source>
</evidence>
<dbReference type="OMA" id="DCKPAIT"/>
<dbReference type="Proteomes" id="UP000016923">
    <property type="component" value="Unassembled WGS sequence"/>
</dbReference>
<dbReference type="EMBL" id="KE148178">
    <property type="protein sequence ID" value="EPE02465.1"/>
    <property type="molecule type" value="Genomic_DNA"/>
</dbReference>
<feature type="domain" description="Xylose isomerase-like TIM barrel" evidence="1">
    <location>
        <begin position="26"/>
        <end position="325"/>
    </location>
</feature>
<dbReference type="HOGENOM" id="CLU_035063_0_0_1"/>
<gene>
    <name evidence="2" type="ORF">F503_06758</name>
</gene>
<dbReference type="STRING" id="1262450.S3CPD5"/>
<evidence type="ECO:0000259" key="1">
    <source>
        <dbReference type="Pfam" id="PF01261"/>
    </source>
</evidence>
<protein>
    <submittedName>
        <fullName evidence="2">3-dehydroshikimate dehydratase</fullName>
    </submittedName>
</protein>
<name>S3CPD5_OPHP1</name>
<dbReference type="SUPFAM" id="SSF51658">
    <property type="entry name" value="Xylose isomerase-like"/>
    <property type="match status" value="1"/>
</dbReference>
<sequence length="345" mass="38914">MSLNLCISSMSLGRCFAGHSLQHKLDMAKKHGYAGLEVFYEDLVDVACKFETQSGKDAADSTSPSVDSLLEASAWIWNQCNKLGLHIICLQPFMHYEGLLDREEHKRRVGEWVTWLKIAHALHTDIILIPSNFLPADEISGDINLRASDLAELADLAAEVQPPVRICYESLCWGTYARTWEDSWATIQLANRPNLGLCLDTFNIAGAIYADPERPDGKVINSDRAVTQSMERLISTVSRDKVFLVQLVDAEKLQNPLIQGHAFYQAKQPARMSWSRNCRLFYAEQEAYLPVLEISRAIFNGLGYRGYVSFELFNRRMSDSDPDVPKELARRGAVAWNRLLGDLCL</sequence>
<dbReference type="InterPro" id="IPR013022">
    <property type="entry name" value="Xyl_isomerase-like_TIM-brl"/>
</dbReference>
<keyword evidence="3" id="KW-1185">Reference proteome</keyword>
<organism evidence="2 3">
    <name type="scientific">Ophiostoma piceae (strain UAMH 11346)</name>
    <name type="common">Sap stain fungus</name>
    <dbReference type="NCBI Taxonomy" id="1262450"/>
    <lineage>
        <taxon>Eukaryota</taxon>
        <taxon>Fungi</taxon>
        <taxon>Dikarya</taxon>
        <taxon>Ascomycota</taxon>
        <taxon>Pezizomycotina</taxon>
        <taxon>Sordariomycetes</taxon>
        <taxon>Sordariomycetidae</taxon>
        <taxon>Ophiostomatales</taxon>
        <taxon>Ophiostomataceae</taxon>
        <taxon>Ophiostoma</taxon>
    </lineage>
</organism>
<dbReference type="PANTHER" id="PTHR12110:SF21">
    <property type="entry name" value="XYLOSE ISOMERASE-LIKE TIM BARREL DOMAIN-CONTAINING PROTEIN"/>
    <property type="match status" value="1"/>
</dbReference>
<dbReference type="InterPro" id="IPR050312">
    <property type="entry name" value="IolE/XylAMocC-like"/>
</dbReference>
<dbReference type="eggNOG" id="ENOG502S1RE">
    <property type="taxonomic scope" value="Eukaryota"/>
</dbReference>
<dbReference type="Gene3D" id="3.20.20.150">
    <property type="entry name" value="Divalent-metal-dependent TIM barrel enzymes"/>
    <property type="match status" value="1"/>
</dbReference>
<reference evidence="2 3" key="1">
    <citation type="journal article" date="2013" name="BMC Genomics">
        <title>The genome and transcriptome of the pine saprophyte Ophiostoma piceae, and a comparison with the bark beetle-associated pine pathogen Grosmannia clavigera.</title>
        <authorList>
            <person name="Haridas S."/>
            <person name="Wang Y."/>
            <person name="Lim L."/>
            <person name="Massoumi Alamouti S."/>
            <person name="Jackman S."/>
            <person name="Docking R."/>
            <person name="Robertson G."/>
            <person name="Birol I."/>
            <person name="Bohlmann J."/>
            <person name="Breuil C."/>
        </authorList>
    </citation>
    <scope>NUCLEOTIDE SEQUENCE [LARGE SCALE GENOMIC DNA]</scope>
    <source>
        <strain evidence="2 3">UAMH 11346</strain>
    </source>
</reference>
<proteinExistence type="predicted"/>